<sequence>MDLGRPAAIRIITRARLRVSPPIPETLRAWVAVLTSEEWSPRMQINYNGQMVPFFQGPLEILHTDNTIEFVGIVFSNVAFLNESGAHMRSVNTLCMDGTFQVRPQQPQNDLAIRNAWAHVESGNYTLQDFLRNVSFTPEQILRNELGEPNFAPQPIEQANIQLILPPPQLHQPLILGPMRPPPPPPFNQPLIRPLGVQQHHVDPLLELRPPLPEQLPPVQRRAILIRGRGRRNGRPYPLRNGGRGHGRGQIARRAAAEAWAWFDRELNNEVELNIEERQQQVENEEIFEICIICCENLINVITIPCRHKFCRECIERWMQENHQRCPLCRDYINIIQNS</sequence>
<dbReference type="Pfam" id="PF00097">
    <property type="entry name" value="zf-C3HC4"/>
    <property type="match status" value="1"/>
</dbReference>
<evidence type="ECO:0000256" key="2">
    <source>
        <dbReference type="ARBA" id="ARBA00022771"/>
    </source>
</evidence>
<dbReference type="InterPro" id="IPR047126">
    <property type="entry name" value="RNF141-like"/>
</dbReference>
<name>A0A2S2NFS6_SCHGA</name>
<dbReference type="AlphaFoldDB" id="A0A2S2NFS6"/>
<dbReference type="SMART" id="SM00184">
    <property type="entry name" value="RING"/>
    <property type="match status" value="1"/>
</dbReference>
<dbReference type="PROSITE" id="PS50089">
    <property type="entry name" value="ZF_RING_2"/>
    <property type="match status" value="1"/>
</dbReference>
<evidence type="ECO:0000313" key="6">
    <source>
        <dbReference type="EMBL" id="MBY16005.1"/>
    </source>
</evidence>
<evidence type="ECO:0000256" key="4">
    <source>
        <dbReference type="PROSITE-ProRule" id="PRU00175"/>
    </source>
</evidence>
<dbReference type="CDD" id="cd16449">
    <property type="entry name" value="RING-HC"/>
    <property type="match status" value="1"/>
</dbReference>
<protein>
    <submittedName>
        <fullName evidence="6">E3 ubiquitin-protein ligase</fullName>
    </submittedName>
</protein>
<dbReference type="SUPFAM" id="SSF57850">
    <property type="entry name" value="RING/U-box"/>
    <property type="match status" value="1"/>
</dbReference>
<organism evidence="6">
    <name type="scientific">Schizaphis graminum</name>
    <name type="common">Green bug aphid</name>
    <dbReference type="NCBI Taxonomy" id="13262"/>
    <lineage>
        <taxon>Eukaryota</taxon>
        <taxon>Metazoa</taxon>
        <taxon>Ecdysozoa</taxon>
        <taxon>Arthropoda</taxon>
        <taxon>Hexapoda</taxon>
        <taxon>Insecta</taxon>
        <taxon>Pterygota</taxon>
        <taxon>Neoptera</taxon>
        <taxon>Paraneoptera</taxon>
        <taxon>Hemiptera</taxon>
        <taxon>Sternorrhyncha</taxon>
        <taxon>Aphidomorpha</taxon>
        <taxon>Aphidoidea</taxon>
        <taxon>Aphididae</taxon>
        <taxon>Aphidini</taxon>
        <taxon>Schizaphis</taxon>
    </lineage>
</organism>
<reference evidence="6" key="1">
    <citation type="submission" date="2018-04" db="EMBL/GenBank/DDBJ databases">
        <title>Transcriptome of Schizaphis graminum biotype I.</title>
        <authorList>
            <person name="Scully E.D."/>
            <person name="Geib S.M."/>
            <person name="Palmer N.A."/>
            <person name="Koch K."/>
            <person name="Bradshaw J."/>
            <person name="Heng-Moss T."/>
            <person name="Sarath G."/>
        </authorList>
    </citation>
    <scope>NUCLEOTIDE SEQUENCE</scope>
</reference>
<dbReference type="InterPro" id="IPR013083">
    <property type="entry name" value="Znf_RING/FYVE/PHD"/>
</dbReference>
<dbReference type="PROSITE" id="PS00518">
    <property type="entry name" value="ZF_RING_1"/>
    <property type="match status" value="1"/>
</dbReference>
<evidence type="ECO:0000256" key="1">
    <source>
        <dbReference type="ARBA" id="ARBA00022723"/>
    </source>
</evidence>
<dbReference type="Gene3D" id="3.30.40.10">
    <property type="entry name" value="Zinc/RING finger domain, C3HC4 (zinc finger)"/>
    <property type="match status" value="1"/>
</dbReference>
<accession>A0A2S2NFS6</accession>
<dbReference type="PANTHER" id="PTHR12109">
    <property type="entry name" value="RING FINGER PROTEIN 141-RELATED"/>
    <property type="match status" value="1"/>
</dbReference>
<dbReference type="EMBL" id="GGMR01003386">
    <property type="protein sequence ID" value="MBY16005.1"/>
    <property type="molecule type" value="Transcribed_RNA"/>
</dbReference>
<keyword evidence="1" id="KW-0479">Metal-binding</keyword>
<keyword evidence="3" id="KW-0862">Zinc</keyword>
<keyword evidence="2 4" id="KW-0863">Zinc-finger</keyword>
<gene>
    <name evidence="6" type="primary">Rnf8_0</name>
    <name evidence="6" type="ORF">g.809</name>
</gene>
<dbReference type="InterPro" id="IPR001841">
    <property type="entry name" value="Znf_RING"/>
</dbReference>
<feature type="domain" description="RING-type" evidence="5">
    <location>
        <begin position="291"/>
        <end position="330"/>
    </location>
</feature>
<evidence type="ECO:0000256" key="3">
    <source>
        <dbReference type="ARBA" id="ARBA00022833"/>
    </source>
</evidence>
<dbReference type="InterPro" id="IPR017907">
    <property type="entry name" value="Znf_RING_CS"/>
</dbReference>
<proteinExistence type="predicted"/>
<evidence type="ECO:0000259" key="5">
    <source>
        <dbReference type="PROSITE" id="PS50089"/>
    </source>
</evidence>
<dbReference type="InterPro" id="IPR018957">
    <property type="entry name" value="Znf_C3HC4_RING-type"/>
</dbReference>
<dbReference type="GO" id="GO:0008270">
    <property type="term" value="F:zinc ion binding"/>
    <property type="evidence" value="ECO:0007669"/>
    <property type="project" value="UniProtKB-KW"/>
</dbReference>